<dbReference type="Proteomes" id="UP000317265">
    <property type="component" value="Unassembled WGS sequence"/>
</dbReference>
<evidence type="ECO:0000313" key="4">
    <source>
        <dbReference type="EMBL" id="TDA39721.1"/>
    </source>
</evidence>
<evidence type="ECO:0000256" key="1">
    <source>
        <dbReference type="ARBA" id="ARBA00010751"/>
    </source>
</evidence>
<dbReference type="SUPFAM" id="SSF117782">
    <property type="entry name" value="YbjQ-like"/>
    <property type="match status" value="1"/>
</dbReference>
<reference evidence="3 5" key="2">
    <citation type="journal article" date="2019" name="Nat. Microbiol.">
        <title>Wide diversity of methane and short-chain alkane metabolisms in uncultured archaea.</title>
        <authorList>
            <person name="Borrel G."/>
            <person name="Adam P.S."/>
            <person name="McKay L.J."/>
            <person name="Chen L.X."/>
            <person name="Sierra-Garcia I.N."/>
            <person name="Sieber C.M."/>
            <person name="Letourneur Q."/>
            <person name="Ghozlane A."/>
            <person name="Andersen G.L."/>
            <person name="Li W.J."/>
            <person name="Hallam S.J."/>
            <person name="Muyzer G."/>
            <person name="de Oliveira V.M."/>
            <person name="Inskeep W.P."/>
            <person name="Banfield J.F."/>
            <person name="Gribaldo S."/>
        </authorList>
    </citation>
    <scope>NUCLEOTIDE SEQUENCE [LARGE SCALE GENOMIC DNA]</scope>
    <source>
        <strain evidence="3">Verst-YHS</strain>
    </source>
</reference>
<evidence type="ECO:0000256" key="2">
    <source>
        <dbReference type="HAMAP-Rule" id="MF_00338"/>
    </source>
</evidence>
<accession>A0A523BFJ3</accession>
<gene>
    <name evidence="4" type="ORF">DSO09_01895</name>
    <name evidence="3" type="ORF">EF809_04385</name>
</gene>
<dbReference type="Proteomes" id="UP000316080">
    <property type="component" value="Unassembled WGS sequence"/>
</dbReference>
<dbReference type="PANTHER" id="PTHR34068">
    <property type="entry name" value="UPF0145 PROTEIN YBJQ"/>
    <property type="match status" value="1"/>
</dbReference>
<comment type="caution">
    <text evidence="4">The sequence shown here is derived from an EMBL/GenBank/DDBJ whole genome shotgun (WGS) entry which is preliminary data.</text>
</comment>
<dbReference type="AlphaFoldDB" id="A0A523BFJ3"/>
<proteinExistence type="inferred from homology"/>
<dbReference type="InterPro" id="IPR002765">
    <property type="entry name" value="UPF0145_YbjQ-like"/>
</dbReference>
<organism evidence="4 6">
    <name type="scientific">Thermoproteota archaeon</name>
    <dbReference type="NCBI Taxonomy" id="2056631"/>
    <lineage>
        <taxon>Archaea</taxon>
        <taxon>Thermoproteota</taxon>
    </lineage>
</organism>
<dbReference type="EMBL" id="RXIH01000034">
    <property type="protein sequence ID" value="RZN55857.1"/>
    <property type="molecule type" value="Genomic_DNA"/>
</dbReference>
<dbReference type="EMBL" id="QNVI01000021">
    <property type="protein sequence ID" value="TDA39721.1"/>
    <property type="molecule type" value="Genomic_DNA"/>
</dbReference>
<evidence type="ECO:0000313" key="6">
    <source>
        <dbReference type="Proteomes" id="UP000317265"/>
    </source>
</evidence>
<dbReference type="HAMAP" id="MF_00338">
    <property type="entry name" value="UPF0145"/>
    <property type="match status" value="1"/>
</dbReference>
<reference evidence="4 6" key="1">
    <citation type="journal article" date="2019" name="Nat. Microbiol.">
        <title>Expanding anaerobic alkane metabolism in the domain of Archaea.</title>
        <authorList>
            <person name="Wang Y."/>
            <person name="Wegener G."/>
            <person name="Hou J."/>
            <person name="Wang F."/>
            <person name="Xiao X."/>
        </authorList>
    </citation>
    <scope>NUCLEOTIDE SEQUENCE [LARGE SCALE GENOMIC DNA]</scope>
    <source>
        <strain evidence="4">WYZ-LMO11</strain>
    </source>
</reference>
<dbReference type="InterPro" id="IPR035439">
    <property type="entry name" value="UPF0145_dom_sf"/>
</dbReference>
<sequence length="111" mass="12107">MEDEGIIVVTTDSIPGYKIKEIKGIARGGVVRATHLGRDIMATLRNITGGEIKEYTQLLAEAREEALKRMIESAKAMGANAIIGFRFATATISMRMAEIYAYGTAVVIEKE</sequence>
<comment type="similarity">
    <text evidence="1 2">Belongs to the UPF0145 family.</text>
</comment>
<dbReference type="NCBIfam" id="NF002989">
    <property type="entry name" value="PRK03732.1"/>
    <property type="match status" value="1"/>
</dbReference>
<evidence type="ECO:0000313" key="5">
    <source>
        <dbReference type="Proteomes" id="UP000316080"/>
    </source>
</evidence>
<name>A0A523BFJ3_9CREN</name>
<dbReference type="Gene3D" id="3.30.110.70">
    <property type="entry name" value="Hypothetical protein apc22750. Chain B"/>
    <property type="match status" value="1"/>
</dbReference>
<evidence type="ECO:0000313" key="3">
    <source>
        <dbReference type="EMBL" id="RZN55857.1"/>
    </source>
</evidence>
<protein>
    <recommendedName>
        <fullName evidence="2">UPF0145 protein DSO09_01895</fullName>
    </recommendedName>
</protein>
<dbReference type="PANTHER" id="PTHR34068:SF2">
    <property type="entry name" value="UPF0145 PROTEIN SCO3412"/>
    <property type="match status" value="1"/>
</dbReference>
<dbReference type="Pfam" id="PF01906">
    <property type="entry name" value="YbjQ_1"/>
    <property type="match status" value="1"/>
</dbReference>